<accession>A0A7W9BLH3</accession>
<proteinExistence type="predicted"/>
<dbReference type="SUPFAM" id="SSF47090">
    <property type="entry name" value="PGBD-like"/>
    <property type="match status" value="1"/>
</dbReference>
<dbReference type="InterPro" id="IPR036366">
    <property type="entry name" value="PGBDSf"/>
</dbReference>
<name>A0A7W9BLH3_9RHOB</name>
<gene>
    <name evidence="2" type="ORF">FHS72_002357</name>
</gene>
<protein>
    <recommendedName>
        <fullName evidence="1">Peptidoglycan binding-like domain-containing protein</fullName>
    </recommendedName>
</protein>
<dbReference type="Pfam" id="PF01471">
    <property type="entry name" value="PG_binding_1"/>
    <property type="match status" value="1"/>
</dbReference>
<evidence type="ECO:0000259" key="1">
    <source>
        <dbReference type="Pfam" id="PF01471"/>
    </source>
</evidence>
<sequence>MTLRFLTTIPLLTLALACTPVDDPVVAPVLITKGEIETTADGQCFARTAPATRTRIIEEQVLVTHAITDADGTITSPPIFRNQTRPVTDAVGQGTRFQTLCPPEYTPDRIATLQRALKARLAYNGPITSVLDAETRDAIQAFQTPQGYDSPLIQRGIAETLGIVSLDRDTL</sequence>
<dbReference type="PROSITE" id="PS51257">
    <property type="entry name" value="PROKAR_LIPOPROTEIN"/>
    <property type="match status" value="1"/>
</dbReference>
<dbReference type="InterPro" id="IPR002477">
    <property type="entry name" value="Peptidoglycan-bd-like"/>
</dbReference>
<organism evidence="2 3">
    <name type="scientific">Yoonia ponticola</name>
    <dbReference type="NCBI Taxonomy" id="1524255"/>
    <lineage>
        <taxon>Bacteria</taxon>
        <taxon>Pseudomonadati</taxon>
        <taxon>Pseudomonadota</taxon>
        <taxon>Alphaproteobacteria</taxon>
        <taxon>Rhodobacterales</taxon>
        <taxon>Paracoccaceae</taxon>
        <taxon>Yoonia</taxon>
    </lineage>
</organism>
<dbReference type="Gene3D" id="1.10.101.10">
    <property type="entry name" value="PGBD-like superfamily/PGBD"/>
    <property type="match status" value="1"/>
</dbReference>
<dbReference type="AlphaFoldDB" id="A0A7W9BLH3"/>
<dbReference type="EMBL" id="JACIJM010000006">
    <property type="protein sequence ID" value="MBB5722727.1"/>
    <property type="molecule type" value="Genomic_DNA"/>
</dbReference>
<keyword evidence="3" id="KW-1185">Reference proteome</keyword>
<evidence type="ECO:0000313" key="2">
    <source>
        <dbReference type="EMBL" id="MBB5722727.1"/>
    </source>
</evidence>
<dbReference type="RefSeq" id="WP_183529268.1">
    <property type="nucleotide sequence ID" value="NZ_JACIJM010000006.1"/>
</dbReference>
<dbReference type="Proteomes" id="UP000535415">
    <property type="component" value="Unassembled WGS sequence"/>
</dbReference>
<comment type="caution">
    <text evidence="2">The sequence shown here is derived from an EMBL/GenBank/DDBJ whole genome shotgun (WGS) entry which is preliminary data.</text>
</comment>
<dbReference type="InterPro" id="IPR036365">
    <property type="entry name" value="PGBD-like_sf"/>
</dbReference>
<reference evidence="2 3" key="1">
    <citation type="submission" date="2020-08" db="EMBL/GenBank/DDBJ databases">
        <title>Genomic Encyclopedia of Type Strains, Phase IV (KMG-IV): sequencing the most valuable type-strain genomes for metagenomic binning, comparative biology and taxonomic classification.</title>
        <authorList>
            <person name="Goeker M."/>
        </authorList>
    </citation>
    <scope>NUCLEOTIDE SEQUENCE [LARGE SCALE GENOMIC DNA]</scope>
    <source>
        <strain evidence="2 3">DSM 101064</strain>
    </source>
</reference>
<feature type="domain" description="Peptidoglycan binding-like" evidence="1">
    <location>
        <begin position="108"/>
        <end position="147"/>
    </location>
</feature>
<evidence type="ECO:0000313" key="3">
    <source>
        <dbReference type="Proteomes" id="UP000535415"/>
    </source>
</evidence>